<name>A0A218WPH3_PUNGR</name>
<dbReference type="AlphaFoldDB" id="A0A218WPH3"/>
<dbReference type="InterPro" id="IPR000864">
    <property type="entry name" value="Prot_inh_pot1"/>
</dbReference>
<evidence type="ECO:0000256" key="3">
    <source>
        <dbReference type="ARBA" id="ARBA00022900"/>
    </source>
</evidence>
<gene>
    <name evidence="4" type="ORF">CDL15_Pgr008442</name>
    <name evidence="5" type="ORF">CRG98_033306</name>
</gene>
<dbReference type="PANTHER" id="PTHR33091">
    <property type="entry name" value="PROTEIN, PUTATIVE, EXPRESSED-RELATED"/>
    <property type="match status" value="1"/>
</dbReference>
<dbReference type="PRINTS" id="PR00292">
    <property type="entry name" value="POTATOINHBTR"/>
</dbReference>
<dbReference type="InterPro" id="IPR036354">
    <property type="entry name" value="Prot_inh_pot1_sf"/>
</dbReference>
<comment type="similarity">
    <text evidence="1">Belongs to the protease inhibitor I13 (potato type I serine protease inhibitor) family.</text>
</comment>
<accession>A0A218WPH3</accession>
<proteinExistence type="inferred from homology"/>
<evidence type="ECO:0000313" key="6">
    <source>
        <dbReference type="Proteomes" id="UP000197138"/>
    </source>
</evidence>
<dbReference type="GO" id="GO:0009611">
    <property type="term" value="P:response to wounding"/>
    <property type="evidence" value="ECO:0007669"/>
    <property type="project" value="InterPro"/>
</dbReference>
<evidence type="ECO:0000313" key="4">
    <source>
        <dbReference type="EMBL" id="OWM74131.1"/>
    </source>
</evidence>
<dbReference type="EMBL" id="PGOL01002643">
    <property type="protein sequence ID" value="PKI46297.1"/>
    <property type="molecule type" value="Genomic_DNA"/>
</dbReference>
<reference evidence="5 7" key="3">
    <citation type="submission" date="2017-11" db="EMBL/GenBank/DDBJ databases">
        <title>De-novo sequencing of pomegranate (Punica granatum L.) genome.</title>
        <authorList>
            <person name="Akparov Z."/>
            <person name="Amiraslanov A."/>
            <person name="Hajiyeva S."/>
            <person name="Abbasov M."/>
            <person name="Kaur K."/>
            <person name="Hamwieh A."/>
            <person name="Solovyev V."/>
            <person name="Salamov A."/>
            <person name="Braich B."/>
            <person name="Kosarev P."/>
            <person name="Mahmoud A."/>
            <person name="Hajiyev E."/>
            <person name="Babayeva S."/>
            <person name="Izzatullayeva V."/>
            <person name="Mammadov A."/>
            <person name="Mammadov A."/>
            <person name="Sharifova S."/>
            <person name="Ojaghi J."/>
            <person name="Eynullazada K."/>
            <person name="Bayramov B."/>
            <person name="Abdulazimova A."/>
            <person name="Shahmuradov I."/>
        </authorList>
    </citation>
    <scope>NUCLEOTIDE SEQUENCE [LARGE SCALE GENOMIC DNA]</scope>
    <source>
        <strain evidence="5">AG2017</strain>
        <strain evidence="7">cv. AG2017</strain>
        <tissue evidence="5">Leaf</tissue>
    </source>
</reference>
<dbReference type="PANTHER" id="PTHR33091:SF101">
    <property type="entry name" value="INHIBITOR OF TRYPSIN AND HAGEMAN FACTOR-LIKE PROTEIN"/>
    <property type="match status" value="1"/>
</dbReference>
<comment type="caution">
    <text evidence="4">The sequence shown here is derived from an EMBL/GenBank/DDBJ whole genome shotgun (WGS) entry which is preliminary data.</text>
</comment>
<evidence type="ECO:0000313" key="7">
    <source>
        <dbReference type="Proteomes" id="UP000233551"/>
    </source>
</evidence>
<protein>
    <recommendedName>
        <fullName evidence="8">Glu S.griseus protease inhibitor-like</fullName>
    </recommendedName>
</protein>
<dbReference type="EMBL" id="MTKT01003794">
    <property type="protein sequence ID" value="OWM74131.1"/>
    <property type="molecule type" value="Genomic_DNA"/>
</dbReference>
<evidence type="ECO:0008006" key="8">
    <source>
        <dbReference type="Google" id="ProtNLM"/>
    </source>
</evidence>
<keyword evidence="2" id="KW-0646">Protease inhibitor</keyword>
<dbReference type="Proteomes" id="UP000197138">
    <property type="component" value="Unassembled WGS sequence"/>
</dbReference>
<dbReference type="GO" id="GO:0004867">
    <property type="term" value="F:serine-type endopeptidase inhibitor activity"/>
    <property type="evidence" value="ECO:0007669"/>
    <property type="project" value="UniProtKB-KW"/>
</dbReference>
<organism evidence="4 6">
    <name type="scientific">Punica granatum</name>
    <name type="common">Pomegranate</name>
    <dbReference type="NCBI Taxonomy" id="22663"/>
    <lineage>
        <taxon>Eukaryota</taxon>
        <taxon>Viridiplantae</taxon>
        <taxon>Streptophyta</taxon>
        <taxon>Embryophyta</taxon>
        <taxon>Tracheophyta</taxon>
        <taxon>Spermatophyta</taxon>
        <taxon>Magnoliopsida</taxon>
        <taxon>eudicotyledons</taxon>
        <taxon>Gunneridae</taxon>
        <taxon>Pentapetalae</taxon>
        <taxon>rosids</taxon>
        <taxon>malvids</taxon>
        <taxon>Myrtales</taxon>
        <taxon>Lythraceae</taxon>
        <taxon>Punica</taxon>
    </lineage>
</organism>
<evidence type="ECO:0000256" key="1">
    <source>
        <dbReference type="ARBA" id="ARBA00008210"/>
    </source>
</evidence>
<dbReference type="Gene3D" id="3.30.10.10">
    <property type="entry name" value="Trypsin Inhibitor V, subunit A"/>
    <property type="match status" value="1"/>
</dbReference>
<evidence type="ECO:0000313" key="5">
    <source>
        <dbReference type="EMBL" id="PKI46297.1"/>
    </source>
</evidence>
<sequence>MASGSCPAGKSSWPELIGLNGEAASAKIMMENPKVQASTVKEGSFVTSDFRCDRVRVWVDNSDIVTRVPQIG</sequence>
<dbReference type="Pfam" id="PF00280">
    <property type="entry name" value="potato_inhibit"/>
    <property type="match status" value="1"/>
</dbReference>
<keyword evidence="7" id="KW-1185">Reference proteome</keyword>
<dbReference type="PROSITE" id="PS00285">
    <property type="entry name" value="POTATO_INHIBITOR"/>
    <property type="match status" value="1"/>
</dbReference>
<evidence type="ECO:0000256" key="2">
    <source>
        <dbReference type="ARBA" id="ARBA00022690"/>
    </source>
</evidence>
<dbReference type="STRING" id="22663.A0A218WPH3"/>
<reference evidence="6" key="1">
    <citation type="journal article" date="2017" name="Plant J.">
        <title>The pomegranate (Punica granatum L.) genome and the genomics of punicalagin biosynthesis.</title>
        <authorList>
            <person name="Qin G."/>
            <person name="Xu C."/>
            <person name="Ming R."/>
            <person name="Tang H."/>
            <person name="Guyot R."/>
            <person name="Kramer E.M."/>
            <person name="Hu Y."/>
            <person name="Yi X."/>
            <person name="Qi Y."/>
            <person name="Xu X."/>
            <person name="Gao Z."/>
            <person name="Pan H."/>
            <person name="Jian J."/>
            <person name="Tian Y."/>
            <person name="Yue Z."/>
            <person name="Xu Y."/>
        </authorList>
    </citation>
    <scope>NUCLEOTIDE SEQUENCE [LARGE SCALE GENOMIC DNA]</scope>
    <source>
        <strain evidence="6">cv. Dabenzi</strain>
    </source>
</reference>
<dbReference type="SUPFAM" id="SSF54654">
    <property type="entry name" value="CI-2 family of serine protease inhibitors"/>
    <property type="match status" value="1"/>
</dbReference>
<keyword evidence="3" id="KW-0722">Serine protease inhibitor</keyword>
<reference evidence="4" key="2">
    <citation type="submission" date="2017-06" db="EMBL/GenBank/DDBJ databases">
        <title>The pomegranate genome and the genomics of punicalagin biosynthesis.</title>
        <authorList>
            <person name="Xu C."/>
        </authorList>
    </citation>
    <scope>NUCLEOTIDE SEQUENCE [LARGE SCALE GENOMIC DNA]</scope>
    <source>
        <tissue evidence="4">Fresh leaf</tissue>
    </source>
</reference>
<dbReference type="Proteomes" id="UP000233551">
    <property type="component" value="Unassembled WGS sequence"/>
</dbReference>